<evidence type="ECO:0000313" key="4">
    <source>
        <dbReference type="Proteomes" id="UP001233999"/>
    </source>
</evidence>
<dbReference type="SMART" id="SM00225">
    <property type="entry name" value="BTB"/>
    <property type="match status" value="1"/>
</dbReference>
<feature type="region of interest" description="Disordered" evidence="1">
    <location>
        <begin position="1660"/>
        <end position="1807"/>
    </location>
</feature>
<comment type="caution">
    <text evidence="3">The sequence shown here is derived from an EMBL/GenBank/DDBJ whole genome shotgun (WGS) entry which is preliminary data.</text>
</comment>
<dbReference type="InterPro" id="IPR043225">
    <property type="entry name" value="BACK_BTBD8"/>
</dbReference>
<reference evidence="3" key="2">
    <citation type="submission" date="2023-05" db="EMBL/GenBank/DDBJ databases">
        <authorList>
            <person name="Fouks B."/>
        </authorList>
    </citation>
    <scope>NUCLEOTIDE SEQUENCE</scope>
    <source>
        <strain evidence="3">Stay&amp;Tobe</strain>
        <tissue evidence="3">Testes</tissue>
    </source>
</reference>
<dbReference type="InterPro" id="IPR000210">
    <property type="entry name" value="BTB/POZ_dom"/>
</dbReference>
<feature type="compositionally biased region" description="Polar residues" evidence="1">
    <location>
        <begin position="812"/>
        <end position="828"/>
    </location>
</feature>
<accession>A0AAD8ADS8</accession>
<evidence type="ECO:0000313" key="3">
    <source>
        <dbReference type="EMBL" id="KAJ9596492.1"/>
    </source>
</evidence>
<dbReference type="Pfam" id="PF00651">
    <property type="entry name" value="BTB"/>
    <property type="match status" value="1"/>
</dbReference>
<feature type="region of interest" description="Disordered" evidence="1">
    <location>
        <begin position="282"/>
        <end position="321"/>
    </location>
</feature>
<dbReference type="EMBL" id="JASPKZ010001984">
    <property type="protein sequence ID" value="KAJ9596492.1"/>
    <property type="molecule type" value="Genomic_DNA"/>
</dbReference>
<feature type="region of interest" description="Disordered" evidence="1">
    <location>
        <begin position="508"/>
        <end position="647"/>
    </location>
</feature>
<feature type="region of interest" description="Disordered" evidence="1">
    <location>
        <begin position="326"/>
        <end position="345"/>
    </location>
</feature>
<sequence>MIGANGEDLNGDELHQRSLPVITAPSTAPYDSQVLQPQALISDHIQSRMFSNREIHTPDSLNNDAPLDIFHTQINDSALSQQRLKNNQIFKPENKSSVYLEEIKYNGTDSEKTEYSKDDIKRMTSSFDNSTRPVISGALTCSDVIVDEKRSCDSPKKQKRTESTPIVSGGVSSIDYVVPTRAVSDSPVMSRRKNESAPIVSGGATMMMEPEVEKTEIKSASSVKSAWVVDMSDCTGVTGKLPVEPRKQKKNESDSQIGDLKELSQNEIKAAPALGFFVDLKDTSHENHKPVPKEKKEINNEKDSKSHESSPARRNSGVGFFVDLKENTDKTVSSEGQELQTDETKSSHKNISCGFFVNLKENDQKKAIVEPVVECKKAHEIEVDRKTPISDKKNTIFSMFIDIGEPGSRQNTPTKQGSVESLRNKLSSPHLSTHKKLGFKNTTDANMDSDSKPTVGTVEESESPKSSSTCLDTNPLTTKSSKSTSQEDIEHKESKKQGFFMFIETESPVTRRKTLPSGLRPNLNRHSWNLEPRAGEQTDDQKTNGRRHHKRAHSLSVERGSVCTPSDDSKSSSTASLAKSRMRGSSQSLHEAVASPEQGSLVQMSSSYHSRLPSKSFERLPKRTLSYEGKSDSGKETPDIDTISEGKILGEGEDISKELDDHFPVTAESFDSSEKQENSAILDSKTDDEKELMISDQNRTVNDTGQENSCAENNTKDCETNKSLLDGKREVESKSLETSFVKLSDLDKEPAKTNVNSSESSDVLPSFAVANRMTRSIPETSWIESKLLMTRSIGGGTSSKSLSRLFPHLHTTVSATTSPSNIGRSKSPNTQQDVDDNDTQISETSDLSSMQSSMGPSGLEGSTEETDASSSYAGRSGPVSRLGEDLLRMFLEEINPDVTVEVGGRRLKAHKCILSSRCQYFAAILSGGWVESAGNVISLQGFSYNAVHFALCHIYSGTSNIPDSISIVELATLADMLGLEGLKEVIMYTLKVKYCHFFHKPCTMCAAGVLECLPLAAAYGLDDIYRKSLRWITKYFVRIWPTKGFASLPRELIEKCYQQHVVHMTVDNVLETVMCCDKLLATLPNVRWAEPVFGITSQLLESSIKFIANNFCGVLSSDSFLSLGKELSWNISRLEDSLMAATDRLPPDQACQSHTRLHNILTVTQSPDPPPEMQWSPNFVELLRRIEKRVEASLVRQAPRAARCPSWSQMELELRKKIQEAACLVLVPGEEGHKSRHASLARRGESGGSNSVYCTAPRSISSTGSRNLDIRQVKLAMTQQARRAASGGRVSTLRADTKSRSQSAKKCQQSSTHVPTHKADTVASQAKKVVTENAESTSRPKTWPLRVLEQILVHQAWEPPEKSGAMPRRTGKTMISSSDSSRTSSPAMRRSTSSGEGSGRGRAGTVGSSSNRNLLRRSETPPGKEVKSKKRKEGEVTMSTDSLSEPQSNGGGRRPTESITSRSCMLTRPDTPSVRRKLREEVAISTDSLAESVASGEKLPPKVEASASAPSCSLGSTRPDTPPVKERGRKCMGRLGVEVTMSTDSLVTTEHSFIGDSSSRKLEVNKIVPIPKSPTPKHQLINRHDGSKGNLAKQGKSGETRNESSQPRSPALAGRRVVMRQTIISPRDSPTFRLRSGVSSSPYTGSPSLRRSLLLAARSPTNDNAASVNNNTKTATPTKSTVTSTKTEKVVVKSFPSPTTSVTMSKRTPTRLQTRNQSVASPVKSNGAVPCRASGTPARGASKTNNNATRKVVSNGRNKQNNNEVSSQNKRSEPSEDRPLTVGSRSGTFLKDEPTILKKPDVDNVQE</sequence>
<feature type="compositionally biased region" description="Basic and acidic residues" evidence="1">
    <location>
        <begin position="1416"/>
        <end position="1426"/>
    </location>
</feature>
<feature type="compositionally biased region" description="Basic and acidic residues" evidence="1">
    <location>
        <begin position="629"/>
        <end position="638"/>
    </location>
</feature>
<dbReference type="CDD" id="cd14733">
    <property type="entry name" value="BACK"/>
    <property type="match status" value="1"/>
</dbReference>
<feature type="region of interest" description="Disordered" evidence="1">
    <location>
        <begin position="668"/>
        <end position="721"/>
    </location>
</feature>
<dbReference type="CDD" id="cd18286">
    <property type="entry name" value="BTB2_POZ_BTBD8"/>
    <property type="match status" value="1"/>
</dbReference>
<feature type="compositionally biased region" description="Polar residues" evidence="1">
    <location>
        <begin position="440"/>
        <end position="454"/>
    </location>
</feature>
<feature type="compositionally biased region" description="Basic and acidic residues" evidence="1">
    <location>
        <begin position="1770"/>
        <end position="1779"/>
    </location>
</feature>
<dbReference type="PROSITE" id="PS50097">
    <property type="entry name" value="BTB"/>
    <property type="match status" value="1"/>
</dbReference>
<keyword evidence="4" id="KW-1185">Reference proteome</keyword>
<gene>
    <name evidence="3" type="ORF">L9F63_012475</name>
</gene>
<feature type="compositionally biased region" description="Polar residues" evidence="1">
    <location>
        <begin position="1300"/>
        <end position="1314"/>
    </location>
</feature>
<name>A0AAD8ADS8_DIPPU</name>
<feature type="compositionally biased region" description="Low complexity" evidence="1">
    <location>
        <begin position="1668"/>
        <end position="1685"/>
    </location>
</feature>
<dbReference type="CDD" id="cd18490">
    <property type="entry name" value="BACK_BTBD8"/>
    <property type="match status" value="1"/>
</dbReference>
<reference evidence="3" key="1">
    <citation type="journal article" date="2023" name="IScience">
        <title>Live-bearing cockroach genome reveals convergent evolutionary mechanisms linked to viviparity in insects and beyond.</title>
        <authorList>
            <person name="Fouks B."/>
            <person name="Harrison M.C."/>
            <person name="Mikhailova A.A."/>
            <person name="Marchal E."/>
            <person name="English S."/>
            <person name="Carruthers M."/>
            <person name="Jennings E.C."/>
            <person name="Chiamaka E.L."/>
            <person name="Frigard R.A."/>
            <person name="Pippel M."/>
            <person name="Attardo G.M."/>
            <person name="Benoit J.B."/>
            <person name="Bornberg-Bauer E."/>
            <person name="Tobe S.S."/>
        </authorList>
    </citation>
    <scope>NUCLEOTIDE SEQUENCE</scope>
    <source>
        <strain evidence="3">Stay&amp;Tobe</strain>
    </source>
</reference>
<feature type="compositionally biased region" description="Polar residues" evidence="1">
    <location>
        <begin position="841"/>
        <end position="855"/>
    </location>
</feature>
<feature type="region of interest" description="Disordered" evidence="1">
    <location>
        <begin position="812"/>
        <end position="877"/>
    </location>
</feature>
<dbReference type="PANTHER" id="PTHR22427:SF7">
    <property type="entry name" value="GH15728P"/>
    <property type="match status" value="1"/>
</dbReference>
<feature type="compositionally biased region" description="Polar residues" evidence="1">
    <location>
        <begin position="464"/>
        <end position="486"/>
    </location>
</feature>
<feature type="compositionally biased region" description="Basic and acidic residues" evidence="1">
    <location>
        <begin position="150"/>
        <end position="162"/>
    </location>
</feature>
<dbReference type="SUPFAM" id="SSF54695">
    <property type="entry name" value="POZ domain"/>
    <property type="match status" value="1"/>
</dbReference>
<feature type="compositionally biased region" description="Polar residues" evidence="1">
    <location>
        <begin position="330"/>
        <end position="339"/>
    </location>
</feature>
<feature type="region of interest" description="Disordered" evidence="1">
    <location>
        <begin position="402"/>
        <end position="496"/>
    </location>
</feature>
<feature type="region of interest" description="Disordered" evidence="1">
    <location>
        <begin position="150"/>
        <end position="169"/>
    </location>
</feature>
<feature type="compositionally biased region" description="Basic residues" evidence="1">
    <location>
        <begin position="544"/>
        <end position="553"/>
    </location>
</feature>
<feature type="region of interest" description="Disordered" evidence="1">
    <location>
        <begin position="1569"/>
        <end position="1648"/>
    </location>
</feature>
<feature type="compositionally biased region" description="Polar residues" evidence="1">
    <location>
        <begin position="1755"/>
        <end position="1769"/>
    </location>
</feature>
<feature type="domain" description="BTB" evidence="2">
    <location>
        <begin position="896"/>
        <end position="963"/>
    </location>
</feature>
<feature type="compositionally biased region" description="Polar residues" evidence="1">
    <location>
        <begin position="1437"/>
        <end position="1448"/>
    </location>
</feature>
<protein>
    <recommendedName>
        <fullName evidence="2">BTB domain-containing protein</fullName>
    </recommendedName>
</protein>
<feature type="compositionally biased region" description="Polar residues" evidence="1">
    <location>
        <begin position="597"/>
        <end position="609"/>
    </location>
</feature>
<feature type="compositionally biased region" description="Polar residues" evidence="1">
    <location>
        <begin position="1696"/>
        <end position="1724"/>
    </location>
</feature>
<dbReference type="Pfam" id="PF26017">
    <property type="entry name" value="BACK_BTBD8"/>
    <property type="match status" value="1"/>
</dbReference>
<feature type="compositionally biased region" description="Basic and acidic residues" evidence="1">
    <location>
        <begin position="243"/>
        <end position="259"/>
    </location>
</feature>
<feature type="compositionally biased region" description="Basic and acidic residues" evidence="1">
    <location>
        <begin position="282"/>
        <end position="311"/>
    </location>
</feature>
<dbReference type="Proteomes" id="UP001233999">
    <property type="component" value="Unassembled WGS sequence"/>
</dbReference>
<feature type="compositionally biased region" description="Polar residues" evidence="1">
    <location>
        <begin position="695"/>
        <end position="713"/>
    </location>
</feature>
<dbReference type="Gene3D" id="3.30.710.10">
    <property type="entry name" value="Potassium Channel Kv1.1, Chain A"/>
    <property type="match status" value="1"/>
</dbReference>
<feature type="compositionally biased region" description="Basic and acidic residues" evidence="1">
    <location>
        <begin position="684"/>
        <end position="693"/>
    </location>
</feature>
<organism evidence="3 4">
    <name type="scientific">Diploptera punctata</name>
    <name type="common">Pacific beetle cockroach</name>
    <dbReference type="NCBI Taxonomy" id="6984"/>
    <lineage>
        <taxon>Eukaryota</taxon>
        <taxon>Metazoa</taxon>
        <taxon>Ecdysozoa</taxon>
        <taxon>Arthropoda</taxon>
        <taxon>Hexapoda</taxon>
        <taxon>Insecta</taxon>
        <taxon>Pterygota</taxon>
        <taxon>Neoptera</taxon>
        <taxon>Polyneoptera</taxon>
        <taxon>Dictyoptera</taxon>
        <taxon>Blattodea</taxon>
        <taxon>Blaberoidea</taxon>
        <taxon>Blaberidae</taxon>
        <taxon>Diplopterinae</taxon>
        <taxon>Diploptera</taxon>
    </lineage>
</organism>
<dbReference type="InterPro" id="IPR011333">
    <property type="entry name" value="SKP1/BTB/POZ_sf"/>
</dbReference>
<feature type="compositionally biased region" description="Polar residues" evidence="1">
    <location>
        <begin position="1508"/>
        <end position="1519"/>
    </location>
</feature>
<feature type="region of interest" description="Disordered" evidence="1">
    <location>
        <begin position="1279"/>
        <end position="1342"/>
    </location>
</feature>
<evidence type="ECO:0000256" key="1">
    <source>
        <dbReference type="SAM" id="MobiDB-lite"/>
    </source>
</evidence>
<feature type="region of interest" description="Disordered" evidence="1">
    <location>
        <begin position="238"/>
        <end position="259"/>
    </location>
</feature>
<feature type="compositionally biased region" description="Basic and acidic residues" evidence="1">
    <location>
        <begin position="1790"/>
        <end position="1807"/>
    </location>
</feature>
<feature type="region of interest" description="Disordered" evidence="1">
    <location>
        <begin position="1358"/>
        <end position="1528"/>
    </location>
</feature>
<proteinExistence type="predicted"/>
<feature type="compositionally biased region" description="Basic and acidic residues" evidence="1">
    <location>
        <begin position="533"/>
        <end position="543"/>
    </location>
</feature>
<feature type="compositionally biased region" description="Polar residues" evidence="1">
    <location>
        <begin position="408"/>
        <end position="431"/>
    </location>
</feature>
<dbReference type="PANTHER" id="PTHR22427">
    <property type="entry name" value="GH15728P"/>
    <property type="match status" value="1"/>
</dbReference>
<feature type="compositionally biased region" description="Low complexity" evidence="1">
    <location>
        <begin position="1376"/>
        <end position="1395"/>
    </location>
</feature>
<evidence type="ECO:0000259" key="2">
    <source>
        <dbReference type="PROSITE" id="PS50097"/>
    </source>
</evidence>